<dbReference type="Proteomes" id="UP001145114">
    <property type="component" value="Unassembled WGS sequence"/>
</dbReference>
<evidence type="ECO:0000313" key="1">
    <source>
        <dbReference type="EMBL" id="KAJ1677136.1"/>
    </source>
</evidence>
<gene>
    <name evidence="1" type="ORF">EV182_006801</name>
</gene>
<feature type="non-terminal residue" evidence="1">
    <location>
        <position position="128"/>
    </location>
</feature>
<reference evidence="1" key="1">
    <citation type="submission" date="2022-06" db="EMBL/GenBank/DDBJ databases">
        <title>Phylogenomic reconstructions and comparative analyses of Kickxellomycotina fungi.</title>
        <authorList>
            <person name="Reynolds N.K."/>
            <person name="Stajich J.E."/>
            <person name="Barry K."/>
            <person name="Grigoriev I.V."/>
            <person name="Crous P."/>
            <person name="Smith M.E."/>
        </authorList>
    </citation>
    <scope>NUCLEOTIDE SEQUENCE</scope>
    <source>
        <strain evidence="1">RSA 2271</strain>
    </source>
</reference>
<organism evidence="1 2">
    <name type="scientific">Spiromyces aspiralis</name>
    <dbReference type="NCBI Taxonomy" id="68401"/>
    <lineage>
        <taxon>Eukaryota</taxon>
        <taxon>Fungi</taxon>
        <taxon>Fungi incertae sedis</taxon>
        <taxon>Zoopagomycota</taxon>
        <taxon>Kickxellomycotina</taxon>
        <taxon>Kickxellomycetes</taxon>
        <taxon>Kickxellales</taxon>
        <taxon>Kickxellaceae</taxon>
        <taxon>Spiromyces</taxon>
    </lineage>
</organism>
<sequence>MATTNNGTSNKTRKVLLATLVPCLVVTACAVGAFVFYLVRRSKRRRLASSSSSICTEQGGVESKPGCVSSPPCTTPRLSIASELTTPSLHCKEKWWKQKLTHIIPSSPRPSPIWAQFMRLNSSNTSAI</sequence>
<proteinExistence type="predicted"/>
<accession>A0ACC1HLE1</accession>
<protein>
    <submittedName>
        <fullName evidence="1">Uncharacterized protein</fullName>
    </submittedName>
</protein>
<dbReference type="EMBL" id="JAMZIH010002924">
    <property type="protein sequence ID" value="KAJ1677136.1"/>
    <property type="molecule type" value="Genomic_DNA"/>
</dbReference>
<comment type="caution">
    <text evidence="1">The sequence shown here is derived from an EMBL/GenBank/DDBJ whole genome shotgun (WGS) entry which is preliminary data.</text>
</comment>
<name>A0ACC1HLE1_9FUNG</name>
<keyword evidence="2" id="KW-1185">Reference proteome</keyword>
<evidence type="ECO:0000313" key="2">
    <source>
        <dbReference type="Proteomes" id="UP001145114"/>
    </source>
</evidence>